<evidence type="ECO:0000256" key="1">
    <source>
        <dbReference type="SAM" id="MobiDB-lite"/>
    </source>
</evidence>
<sequence length="109" mass="12168">MTMITSSINIAQAANCGTNIVPIGSGVNATPSIVTLLSRLQQLHRRALRQVRFQAAHQSVDKQQGQLEIVNNEGRKEQHLEKEHISTGKVMPQAEAPNQRLHRKQLQSR</sequence>
<feature type="compositionally biased region" description="Basic residues" evidence="1">
    <location>
        <begin position="100"/>
        <end position="109"/>
    </location>
</feature>
<evidence type="ECO:0000313" key="3">
    <source>
        <dbReference type="Proteomes" id="UP000184330"/>
    </source>
</evidence>
<proteinExistence type="predicted"/>
<feature type="compositionally biased region" description="Basic and acidic residues" evidence="1">
    <location>
        <begin position="73"/>
        <end position="86"/>
    </location>
</feature>
<keyword evidence="3" id="KW-1185">Reference proteome</keyword>
<name>A0A1L7XNH0_9HELO</name>
<reference evidence="2 3" key="1">
    <citation type="submission" date="2016-03" db="EMBL/GenBank/DDBJ databases">
        <authorList>
            <person name="Ploux O."/>
        </authorList>
    </citation>
    <scope>NUCLEOTIDE SEQUENCE [LARGE SCALE GENOMIC DNA]</scope>
    <source>
        <strain evidence="2 3">UAMH 11012</strain>
    </source>
</reference>
<dbReference type="Proteomes" id="UP000184330">
    <property type="component" value="Unassembled WGS sequence"/>
</dbReference>
<feature type="region of interest" description="Disordered" evidence="1">
    <location>
        <begin position="62"/>
        <end position="109"/>
    </location>
</feature>
<dbReference type="EMBL" id="FJOG01000038">
    <property type="protein sequence ID" value="CZR66572.1"/>
    <property type="molecule type" value="Genomic_DNA"/>
</dbReference>
<evidence type="ECO:0000313" key="2">
    <source>
        <dbReference type="EMBL" id="CZR66572.1"/>
    </source>
</evidence>
<organism evidence="2 3">
    <name type="scientific">Phialocephala subalpina</name>
    <dbReference type="NCBI Taxonomy" id="576137"/>
    <lineage>
        <taxon>Eukaryota</taxon>
        <taxon>Fungi</taxon>
        <taxon>Dikarya</taxon>
        <taxon>Ascomycota</taxon>
        <taxon>Pezizomycotina</taxon>
        <taxon>Leotiomycetes</taxon>
        <taxon>Helotiales</taxon>
        <taxon>Mollisiaceae</taxon>
        <taxon>Phialocephala</taxon>
        <taxon>Phialocephala fortinii species complex</taxon>
    </lineage>
</organism>
<dbReference type="AlphaFoldDB" id="A0A1L7XNH0"/>
<gene>
    <name evidence="2" type="ORF">PAC_16473</name>
</gene>
<accession>A0A1L7XNH0</accession>
<protein>
    <submittedName>
        <fullName evidence="2">Uncharacterized protein</fullName>
    </submittedName>
</protein>